<gene>
    <name evidence="3" type="ORF">HYN46_01835</name>
</gene>
<evidence type="ECO:0000256" key="2">
    <source>
        <dbReference type="ARBA" id="ARBA00023002"/>
    </source>
</evidence>
<evidence type="ECO:0000313" key="3">
    <source>
        <dbReference type="EMBL" id="AXI04460.1"/>
    </source>
</evidence>
<dbReference type="Gene3D" id="3.40.50.720">
    <property type="entry name" value="NAD(P)-binding Rossmann-like Domain"/>
    <property type="match status" value="1"/>
</dbReference>
<dbReference type="SUPFAM" id="SSF51735">
    <property type="entry name" value="NAD(P)-binding Rossmann-fold domains"/>
    <property type="match status" value="1"/>
</dbReference>
<dbReference type="RefSeq" id="WP_114900524.1">
    <property type="nucleotide sequence ID" value="NZ_CP031222.1"/>
</dbReference>
<evidence type="ECO:0000313" key="4">
    <source>
        <dbReference type="Proteomes" id="UP000253940"/>
    </source>
</evidence>
<dbReference type="GO" id="GO:0016614">
    <property type="term" value="F:oxidoreductase activity, acting on CH-OH group of donors"/>
    <property type="evidence" value="ECO:0007669"/>
    <property type="project" value="UniProtKB-ARBA"/>
</dbReference>
<keyword evidence="2" id="KW-0560">Oxidoreductase</keyword>
<proteinExistence type="inferred from homology"/>
<dbReference type="Proteomes" id="UP000253940">
    <property type="component" value="Chromosome"/>
</dbReference>
<name>A0A345PB01_9GAMM</name>
<dbReference type="KEGG" id="mbah:HYN46_01835"/>
<accession>A0A345PB01</accession>
<dbReference type="EMBL" id="CP031222">
    <property type="protein sequence ID" value="AXI04460.1"/>
    <property type="molecule type" value="Genomic_DNA"/>
</dbReference>
<reference evidence="3 4" key="1">
    <citation type="submission" date="2018-07" db="EMBL/GenBank/DDBJ databases">
        <title>Genome sequencing of Moraxellaceae gen. HYN0046.</title>
        <authorList>
            <person name="Kim M."/>
            <person name="Yi H."/>
        </authorList>
    </citation>
    <scope>NUCLEOTIDE SEQUENCE [LARGE SCALE GENOMIC DNA]</scope>
    <source>
        <strain evidence="3 4">HYN0046</strain>
    </source>
</reference>
<organism evidence="3 4">
    <name type="scientific">Aquirhabdus parva</name>
    <dbReference type="NCBI Taxonomy" id="2283318"/>
    <lineage>
        <taxon>Bacteria</taxon>
        <taxon>Pseudomonadati</taxon>
        <taxon>Pseudomonadota</taxon>
        <taxon>Gammaproteobacteria</taxon>
        <taxon>Moraxellales</taxon>
        <taxon>Moraxellaceae</taxon>
        <taxon>Aquirhabdus</taxon>
    </lineage>
</organism>
<evidence type="ECO:0000256" key="1">
    <source>
        <dbReference type="ARBA" id="ARBA00006484"/>
    </source>
</evidence>
<dbReference type="InterPro" id="IPR036291">
    <property type="entry name" value="NAD(P)-bd_dom_sf"/>
</dbReference>
<protein>
    <submittedName>
        <fullName evidence="3">SDR family NAD(P)-dependent oxidoreductase</fullName>
    </submittedName>
</protein>
<keyword evidence="4" id="KW-1185">Reference proteome</keyword>
<sequence length="94" mass="10423">MSQLTKVGVEVLIRVLANELRGRNISVNSVAPGRVETELFFTGKSDELIQKPCLAAPLERLDKPQDIAHVISFLAGPKGAWINAKIIRANWRFV</sequence>
<dbReference type="InterPro" id="IPR002347">
    <property type="entry name" value="SDR_fam"/>
</dbReference>
<dbReference type="AlphaFoldDB" id="A0A345PB01"/>
<dbReference type="PANTHER" id="PTHR48107">
    <property type="entry name" value="NADPH-DEPENDENT ALDEHYDE REDUCTASE-LIKE PROTEIN, CHLOROPLASTIC-RELATED"/>
    <property type="match status" value="1"/>
</dbReference>
<comment type="similarity">
    <text evidence="1">Belongs to the short-chain dehydrogenases/reductases (SDR) family.</text>
</comment>
<dbReference type="PANTHER" id="PTHR48107:SF7">
    <property type="entry name" value="RE15974P"/>
    <property type="match status" value="1"/>
</dbReference>
<dbReference type="OrthoDB" id="9803333at2"/>
<dbReference type="Pfam" id="PF13561">
    <property type="entry name" value="adh_short_C2"/>
    <property type="match status" value="1"/>
</dbReference>
<dbReference type="PRINTS" id="PR00081">
    <property type="entry name" value="GDHRDH"/>
</dbReference>